<accession>A0A1G1XP38</accession>
<protein>
    <submittedName>
        <fullName evidence="2">Uncharacterized protein</fullName>
    </submittedName>
</protein>
<comment type="caution">
    <text evidence="2">The sequence shown here is derived from an EMBL/GenBank/DDBJ whole genome shotgun (WGS) entry which is preliminary data.</text>
</comment>
<dbReference type="Proteomes" id="UP000176498">
    <property type="component" value="Unassembled WGS sequence"/>
</dbReference>
<feature type="transmembrane region" description="Helical" evidence="1">
    <location>
        <begin position="64"/>
        <end position="81"/>
    </location>
</feature>
<evidence type="ECO:0000256" key="1">
    <source>
        <dbReference type="SAM" id="Phobius"/>
    </source>
</evidence>
<name>A0A1G1XP38_9BACT</name>
<keyword evidence="1" id="KW-0812">Transmembrane</keyword>
<feature type="transmembrane region" description="Helical" evidence="1">
    <location>
        <begin position="40"/>
        <end position="58"/>
    </location>
</feature>
<evidence type="ECO:0000313" key="3">
    <source>
        <dbReference type="Proteomes" id="UP000176498"/>
    </source>
</evidence>
<reference evidence="2 3" key="1">
    <citation type="journal article" date="2016" name="Nat. Commun.">
        <title>Thousands of microbial genomes shed light on interconnected biogeochemical processes in an aquifer system.</title>
        <authorList>
            <person name="Anantharaman K."/>
            <person name="Brown C.T."/>
            <person name="Hug L.A."/>
            <person name="Sharon I."/>
            <person name="Castelle C.J."/>
            <person name="Probst A.J."/>
            <person name="Thomas B.C."/>
            <person name="Singh A."/>
            <person name="Wilkins M.J."/>
            <person name="Karaoz U."/>
            <person name="Brodie E.L."/>
            <person name="Williams K.H."/>
            <person name="Hubbard S.S."/>
            <person name="Banfield J.F."/>
        </authorList>
    </citation>
    <scope>NUCLEOTIDE SEQUENCE [LARGE SCALE GENOMIC DNA]</scope>
</reference>
<proteinExistence type="predicted"/>
<keyword evidence="1" id="KW-0472">Membrane</keyword>
<gene>
    <name evidence="2" type="ORF">A2Y82_02645</name>
</gene>
<keyword evidence="1" id="KW-1133">Transmembrane helix</keyword>
<dbReference type="EMBL" id="MHHZ01000014">
    <property type="protein sequence ID" value="OGY41751.1"/>
    <property type="molecule type" value="Genomic_DNA"/>
</dbReference>
<evidence type="ECO:0000313" key="2">
    <source>
        <dbReference type="EMBL" id="OGY41751.1"/>
    </source>
</evidence>
<sequence length="91" mass="10245">MTVSRMLENEKCTLIRKEKKMGNRIEANEVDIEKRTHPNLFYILMSIAIASIFCAFSINTDIGIAIFLVLMALEAIIDSAADKIITAIKKK</sequence>
<organism evidence="2 3">
    <name type="scientific">Candidatus Buchananbacteria bacterium RBG_13_36_9</name>
    <dbReference type="NCBI Taxonomy" id="1797530"/>
    <lineage>
        <taxon>Bacteria</taxon>
        <taxon>Candidatus Buchananiibacteriota</taxon>
    </lineage>
</organism>
<dbReference type="AlphaFoldDB" id="A0A1G1XP38"/>